<protein>
    <submittedName>
        <fullName evidence="1">Uncharacterized protein</fullName>
    </submittedName>
</protein>
<dbReference type="EMBL" id="CM046389">
    <property type="protein sequence ID" value="KAI8569418.1"/>
    <property type="molecule type" value="Genomic_DNA"/>
</dbReference>
<dbReference type="Proteomes" id="UP001062846">
    <property type="component" value="Chromosome 2"/>
</dbReference>
<organism evidence="1 2">
    <name type="scientific">Rhododendron molle</name>
    <name type="common">Chinese azalea</name>
    <name type="synonym">Azalea mollis</name>
    <dbReference type="NCBI Taxonomy" id="49168"/>
    <lineage>
        <taxon>Eukaryota</taxon>
        <taxon>Viridiplantae</taxon>
        <taxon>Streptophyta</taxon>
        <taxon>Embryophyta</taxon>
        <taxon>Tracheophyta</taxon>
        <taxon>Spermatophyta</taxon>
        <taxon>Magnoliopsida</taxon>
        <taxon>eudicotyledons</taxon>
        <taxon>Gunneridae</taxon>
        <taxon>Pentapetalae</taxon>
        <taxon>asterids</taxon>
        <taxon>Ericales</taxon>
        <taxon>Ericaceae</taxon>
        <taxon>Ericoideae</taxon>
        <taxon>Rhodoreae</taxon>
        <taxon>Rhododendron</taxon>
    </lineage>
</organism>
<keyword evidence="2" id="KW-1185">Reference proteome</keyword>
<comment type="caution">
    <text evidence="1">The sequence shown here is derived from an EMBL/GenBank/DDBJ whole genome shotgun (WGS) entry which is preliminary data.</text>
</comment>
<proteinExistence type="predicted"/>
<evidence type="ECO:0000313" key="1">
    <source>
        <dbReference type="EMBL" id="KAI8569418.1"/>
    </source>
</evidence>
<reference evidence="1" key="1">
    <citation type="submission" date="2022-02" db="EMBL/GenBank/DDBJ databases">
        <title>Plant Genome Project.</title>
        <authorList>
            <person name="Zhang R.-G."/>
        </authorList>
    </citation>
    <scope>NUCLEOTIDE SEQUENCE</scope>
    <source>
        <strain evidence="1">AT1</strain>
    </source>
</reference>
<name>A0ACC0PUJ4_RHOML</name>
<sequence length="81" mass="8732">MAASGIIARDSGGSALLWCVGRILVYSAISVEAWGLHIACLTALELNCSKAVFESDCLELINCFKDPKSICPWEIRAVVMT</sequence>
<accession>A0ACC0PUJ4</accession>
<gene>
    <name evidence="1" type="ORF">RHMOL_Rhmol02G0277500</name>
</gene>
<evidence type="ECO:0000313" key="2">
    <source>
        <dbReference type="Proteomes" id="UP001062846"/>
    </source>
</evidence>